<name>A0A3N9WKY6_9ACTN</name>
<dbReference type="Pfam" id="PF16363">
    <property type="entry name" value="GDP_Man_Dehyd"/>
    <property type="match status" value="1"/>
</dbReference>
<keyword evidence="3" id="KW-1185">Reference proteome</keyword>
<evidence type="ECO:0000313" key="2">
    <source>
        <dbReference type="EMBL" id="RQX01478.1"/>
    </source>
</evidence>
<proteinExistence type="predicted"/>
<feature type="domain" description="NAD(P)-binding" evidence="1">
    <location>
        <begin position="56"/>
        <end position="358"/>
    </location>
</feature>
<dbReference type="Gene3D" id="3.90.25.10">
    <property type="entry name" value="UDP-galactose 4-epimerase, domain 1"/>
    <property type="match status" value="1"/>
</dbReference>
<dbReference type="AlphaFoldDB" id="A0A3N9WKY6"/>
<protein>
    <submittedName>
        <fullName evidence="2">UDP-glucose 4-epimerase</fullName>
    </submittedName>
</protein>
<reference evidence="2 3" key="1">
    <citation type="submission" date="2018-05" db="EMBL/GenBank/DDBJ databases">
        <title>Micromonospora from Atacama Desert.</title>
        <authorList>
            <person name="Carro L."/>
            <person name="Goodfellow M."/>
            <person name="Klenk H.-P."/>
        </authorList>
    </citation>
    <scope>NUCLEOTIDE SEQUENCE [LARGE SCALE GENOMIC DNA]</scope>
    <source>
        <strain evidence="2 3">LB39</strain>
    </source>
</reference>
<evidence type="ECO:0000313" key="3">
    <source>
        <dbReference type="Proteomes" id="UP000282312"/>
    </source>
</evidence>
<gene>
    <name evidence="2" type="ORF">DLJ59_18245</name>
</gene>
<dbReference type="Proteomes" id="UP000282312">
    <property type="component" value="Unassembled WGS sequence"/>
</dbReference>
<dbReference type="Gene3D" id="3.40.50.720">
    <property type="entry name" value="NAD(P)-binding Rossmann-like Domain"/>
    <property type="match status" value="1"/>
</dbReference>
<dbReference type="InterPro" id="IPR036291">
    <property type="entry name" value="NAD(P)-bd_dom_sf"/>
</dbReference>
<evidence type="ECO:0000259" key="1">
    <source>
        <dbReference type="Pfam" id="PF16363"/>
    </source>
</evidence>
<sequence length="380" mass="40757">MGHWAKCPFGGPWVGYRRPVTAAGRPFRRSKEFPMDLPVTAVGVDPPTDLLPRRVLVTGGAGFIGSHVVARLMLMGSEVRVLDNFSTGRIDNLADAACGGLTGEDVISGDIRASEGVEVIRQWQPDVVVHLAAQPSVPMARRSPLYDADVNVFGTVNVLDACARSGVRLLINAASSEIYGSVAANELPVCEDHPIAPVSPYGVSKAVGVHYLDWYARQHGLSYTSMVLGNVYGPRQEGGDCGVVSLMVDALLGEQQAVIHGDGTQTRDFVYVDDVAEAIALACHHNGVGTVNIGSGRQTSVNEVYDTVREASGVDGAASYEPLPWPGEVRNMALDTRKARELLGWYPKIGFTEGVRMTVRDARRRQAGSQILSPAWALSH</sequence>
<dbReference type="EMBL" id="QGSZ01000223">
    <property type="protein sequence ID" value="RQX01478.1"/>
    <property type="molecule type" value="Genomic_DNA"/>
</dbReference>
<comment type="caution">
    <text evidence="2">The sequence shown here is derived from an EMBL/GenBank/DDBJ whole genome shotgun (WGS) entry which is preliminary data.</text>
</comment>
<accession>A0A3N9WKY6</accession>
<dbReference type="SUPFAM" id="SSF51735">
    <property type="entry name" value="NAD(P)-binding Rossmann-fold domains"/>
    <property type="match status" value="1"/>
</dbReference>
<organism evidence="2 3">
    <name type="scientific">Micromonospora inaquosa</name>
    <dbReference type="NCBI Taxonomy" id="2203716"/>
    <lineage>
        <taxon>Bacteria</taxon>
        <taxon>Bacillati</taxon>
        <taxon>Actinomycetota</taxon>
        <taxon>Actinomycetes</taxon>
        <taxon>Micromonosporales</taxon>
        <taxon>Micromonosporaceae</taxon>
        <taxon>Micromonospora</taxon>
    </lineage>
</organism>
<dbReference type="PANTHER" id="PTHR43000">
    <property type="entry name" value="DTDP-D-GLUCOSE 4,6-DEHYDRATASE-RELATED"/>
    <property type="match status" value="1"/>
</dbReference>
<dbReference type="InterPro" id="IPR016040">
    <property type="entry name" value="NAD(P)-bd_dom"/>
</dbReference>